<organism evidence="2 3">
    <name type="scientific">Labilithrix luteola</name>
    <dbReference type="NCBI Taxonomy" id="1391654"/>
    <lineage>
        <taxon>Bacteria</taxon>
        <taxon>Pseudomonadati</taxon>
        <taxon>Myxococcota</taxon>
        <taxon>Polyangia</taxon>
        <taxon>Polyangiales</taxon>
        <taxon>Labilitrichaceae</taxon>
        <taxon>Labilithrix</taxon>
    </lineage>
</organism>
<dbReference type="KEGG" id="llu:AKJ09_07463"/>
<accession>A0A0K1Q5X6</accession>
<evidence type="ECO:0000313" key="3">
    <source>
        <dbReference type="Proteomes" id="UP000064967"/>
    </source>
</evidence>
<gene>
    <name evidence="2" type="ORF">AKJ09_07463</name>
</gene>
<dbReference type="EMBL" id="CP012333">
    <property type="protein sequence ID" value="AKV00800.1"/>
    <property type="molecule type" value="Genomic_DNA"/>
</dbReference>
<protein>
    <submittedName>
        <fullName evidence="2">Uncharacterized protein</fullName>
    </submittedName>
</protein>
<dbReference type="Proteomes" id="UP000064967">
    <property type="component" value="Chromosome"/>
</dbReference>
<feature type="compositionally biased region" description="Polar residues" evidence="1">
    <location>
        <begin position="7"/>
        <end position="16"/>
    </location>
</feature>
<dbReference type="AlphaFoldDB" id="A0A0K1Q5X6"/>
<evidence type="ECO:0000256" key="1">
    <source>
        <dbReference type="SAM" id="MobiDB-lite"/>
    </source>
</evidence>
<proteinExistence type="predicted"/>
<dbReference type="RefSeq" id="WP_146652023.1">
    <property type="nucleotide sequence ID" value="NZ_CP012333.1"/>
</dbReference>
<reference evidence="2 3" key="1">
    <citation type="submission" date="2015-08" db="EMBL/GenBank/DDBJ databases">
        <authorList>
            <person name="Babu N.S."/>
            <person name="Beckwith C.J."/>
            <person name="Beseler K.G."/>
            <person name="Brison A."/>
            <person name="Carone J.V."/>
            <person name="Caskin T.P."/>
            <person name="Diamond M."/>
            <person name="Durham M.E."/>
            <person name="Foxe J.M."/>
            <person name="Go M."/>
            <person name="Henderson B.A."/>
            <person name="Jones I.B."/>
            <person name="McGettigan J.A."/>
            <person name="Micheletti S.J."/>
            <person name="Nasrallah M.E."/>
            <person name="Ortiz D."/>
            <person name="Piller C.R."/>
            <person name="Privatt S.R."/>
            <person name="Schneider S.L."/>
            <person name="Sharp S."/>
            <person name="Smith T.C."/>
            <person name="Stanton J.D."/>
            <person name="Ullery H.E."/>
            <person name="Wilson R.J."/>
            <person name="Serrano M.G."/>
            <person name="Buck G."/>
            <person name="Lee V."/>
            <person name="Wang Y."/>
            <person name="Carvalho R."/>
            <person name="Voegtly L."/>
            <person name="Shi R."/>
            <person name="Duckworth R."/>
            <person name="Johnson A."/>
            <person name="Loviza R."/>
            <person name="Walstead R."/>
            <person name="Shah Z."/>
            <person name="Kiflezghi M."/>
            <person name="Wade K."/>
            <person name="Ball S.L."/>
            <person name="Bradley K.W."/>
            <person name="Asai D.J."/>
            <person name="Bowman C.A."/>
            <person name="Russell D.A."/>
            <person name="Pope W.H."/>
            <person name="Jacobs-Sera D."/>
            <person name="Hendrix R.W."/>
            <person name="Hatfull G.F."/>
        </authorList>
    </citation>
    <scope>NUCLEOTIDE SEQUENCE [LARGE SCALE GENOMIC DNA]</scope>
    <source>
        <strain evidence="2 3">DSM 27648</strain>
    </source>
</reference>
<name>A0A0K1Q5X6_9BACT</name>
<feature type="region of interest" description="Disordered" evidence="1">
    <location>
        <begin position="1"/>
        <end position="36"/>
    </location>
</feature>
<sequence>MTRTRIDGSQGSQEPLSSDVAAPSTSPAAPARAQYRAPKLRHLGSVRELTLGGTMGKAEGFNSFMMM</sequence>
<dbReference type="NCBIfam" id="NF033521">
    <property type="entry name" value="lasso_leader_L3"/>
    <property type="match status" value="1"/>
</dbReference>
<keyword evidence="3" id="KW-1185">Reference proteome</keyword>
<feature type="compositionally biased region" description="Low complexity" evidence="1">
    <location>
        <begin position="17"/>
        <end position="36"/>
    </location>
</feature>
<evidence type="ECO:0000313" key="2">
    <source>
        <dbReference type="EMBL" id="AKV00800.1"/>
    </source>
</evidence>